<comment type="caution">
    <text evidence="2">The sequence shown here is derived from an EMBL/GenBank/DDBJ whole genome shotgun (WGS) entry which is preliminary data.</text>
</comment>
<dbReference type="EMBL" id="JBHMFI010000001">
    <property type="protein sequence ID" value="MFB9072278.1"/>
    <property type="molecule type" value="Genomic_DNA"/>
</dbReference>
<name>A0ABV5G014_9MICC</name>
<proteinExistence type="predicted"/>
<evidence type="ECO:0000313" key="3">
    <source>
        <dbReference type="Proteomes" id="UP001589575"/>
    </source>
</evidence>
<organism evidence="2 3">
    <name type="scientific">Citricoccus parietis</name>
    <dbReference type="NCBI Taxonomy" id="592307"/>
    <lineage>
        <taxon>Bacteria</taxon>
        <taxon>Bacillati</taxon>
        <taxon>Actinomycetota</taxon>
        <taxon>Actinomycetes</taxon>
        <taxon>Micrococcales</taxon>
        <taxon>Micrococcaceae</taxon>
        <taxon>Citricoccus</taxon>
    </lineage>
</organism>
<reference evidence="2 3" key="1">
    <citation type="submission" date="2024-09" db="EMBL/GenBank/DDBJ databases">
        <authorList>
            <person name="Sun Q."/>
            <person name="Mori K."/>
        </authorList>
    </citation>
    <scope>NUCLEOTIDE SEQUENCE [LARGE SCALE GENOMIC DNA]</scope>
    <source>
        <strain evidence="2 3">CCM 7609</strain>
    </source>
</reference>
<sequence length="135" mass="14015">MALIFLTIELLLPPGALYTQRKEPKQVALNQNNDGSQGAQPLKQSLALKPNTDGAQNAEYSVVSWRVCCAGSCAMCAAPSGVEVLYRHGPGRPTAGHVSPDHGTAGDDPVPGILISSLTTVTSGPRRGRPPVTSG</sequence>
<evidence type="ECO:0000256" key="1">
    <source>
        <dbReference type="SAM" id="MobiDB-lite"/>
    </source>
</evidence>
<keyword evidence="3" id="KW-1185">Reference proteome</keyword>
<gene>
    <name evidence="2" type="ORF">ACFFX0_14140</name>
</gene>
<feature type="region of interest" description="Disordered" evidence="1">
    <location>
        <begin position="91"/>
        <end position="112"/>
    </location>
</feature>
<accession>A0ABV5G014</accession>
<dbReference type="Proteomes" id="UP001589575">
    <property type="component" value="Unassembled WGS sequence"/>
</dbReference>
<evidence type="ECO:0000313" key="2">
    <source>
        <dbReference type="EMBL" id="MFB9072278.1"/>
    </source>
</evidence>
<protein>
    <submittedName>
        <fullName evidence="2">Uncharacterized protein</fullName>
    </submittedName>
</protein>